<dbReference type="EMBL" id="JAVDDT010000006">
    <property type="protein sequence ID" value="MDQ2070173.1"/>
    <property type="molecule type" value="Genomic_DNA"/>
</dbReference>
<feature type="transmembrane region" description="Helical" evidence="1">
    <location>
        <begin position="27"/>
        <end position="47"/>
    </location>
</feature>
<keyword evidence="1" id="KW-1133">Transmembrane helix</keyword>
<dbReference type="Pfam" id="PF10003">
    <property type="entry name" value="DUF2244"/>
    <property type="match status" value="1"/>
</dbReference>
<evidence type="ECO:0000256" key="1">
    <source>
        <dbReference type="SAM" id="Phobius"/>
    </source>
</evidence>
<dbReference type="Proteomes" id="UP001239019">
    <property type="component" value="Unassembled WGS sequence"/>
</dbReference>
<proteinExistence type="predicted"/>
<keyword evidence="1" id="KW-0812">Transmembrane</keyword>
<evidence type="ECO:0000313" key="2">
    <source>
        <dbReference type="EMBL" id="MDQ2070173.1"/>
    </source>
</evidence>
<keyword evidence="1" id="KW-0472">Membrane</keyword>
<accession>A0ABU0W814</accession>
<dbReference type="RefSeq" id="WP_306728671.1">
    <property type="nucleotide sequence ID" value="NZ_JAVDDT010000006.1"/>
</dbReference>
<organism evidence="2 3">
    <name type="scientific">Natronospira bacteriovora</name>
    <dbReference type="NCBI Taxonomy" id="3069753"/>
    <lineage>
        <taxon>Bacteria</taxon>
        <taxon>Pseudomonadati</taxon>
        <taxon>Pseudomonadota</taxon>
        <taxon>Gammaproteobacteria</taxon>
        <taxon>Natronospirales</taxon>
        <taxon>Natronospiraceae</taxon>
        <taxon>Natronospira</taxon>
    </lineage>
</organism>
<comment type="caution">
    <text evidence="2">The sequence shown here is derived from an EMBL/GenBank/DDBJ whole genome shotgun (WGS) entry which is preliminary data.</text>
</comment>
<evidence type="ECO:0000313" key="3">
    <source>
        <dbReference type="Proteomes" id="UP001239019"/>
    </source>
</evidence>
<sequence>MIQDKESGDESHRIVVTPNLSLNNRGAVVFFLVVSAPALAIAFSWAARGMWPILPFAGAELLLLGLCLYLVQRRQRFREVITLEADQVVLQRGMGRPQETHRFNRAWVRVELDEATHLNYPVRLFLREGNREQEVGRCLPEDERRSLGKRLKGLLAKQD</sequence>
<name>A0ABU0W814_9GAMM</name>
<reference evidence="2 3" key="1">
    <citation type="submission" date="2023-08" db="EMBL/GenBank/DDBJ databases">
        <title>Whole-genome sequencing of halo(alkali)philic microorganisms from hypersaline lakes.</title>
        <authorList>
            <person name="Sorokin D.Y."/>
            <person name="Abbas B."/>
            <person name="Merkel A.Y."/>
        </authorList>
    </citation>
    <scope>NUCLEOTIDE SEQUENCE [LARGE SCALE GENOMIC DNA]</scope>
    <source>
        <strain evidence="2 3">AB-CW4</strain>
    </source>
</reference>
<gene>
    <name evidence="2" type="ORF">RBH19_09815</name>
</gene>
<dbReference type="InterPro" id="IPR019253">
    <property type="entry name" value="DUF2244_TM"/>
</dbReference>
<feature type="transmembrane region" description="Helical" evidence="1">
    <location>
        <begin position="53"/>
        <end position="71"/>
    </location>
</feature>
<keyword evidence="3" id="KW-1185">Reference proteome</keyword>
<protein>
    <submittedName>
        <fullName evidence="2">DUF2244 domain-containing protein</fullName>
    </submittedName>
</protein>